<keyword evidence="7" id="KW-0289">Folate biosynthesis</keyword>
<evidence type="ECO:0000313" key="9">
    <source>
        <dbReference type="EMBL" id="KAH9330035.1"/>
    </source>
</evidence>
<evidence type="ECO:0000256" key="4">
    <source>
        <dbReference type="ARBA" id="ARBA00022741"/>
    </source>
</evidence>
<protein>
    <recommendedName>
        <fullName evidence="2">2-amino-4-hydroxy-6-hydroxymethyldihydropteridine diphosphokinase</fullName>
        <ecNumber evidence="2">2.7.6.3</ecNumber>
    </recommendedName>
</protein>
<name>A0AA38LPN4_TAXCH</name>
<dbReference type="Gene3D" id="3.30.70.560">
    <property type="entry name" value="7,8-Dihydro-6-hydroxymethylpterin-pyrophosphokinase HPPK"/>
    <property type="match status" value="1"/>
</dbReference>
<dbReference type="EMBL" id="JAHRHJ020000001">
    <property type="protein sequence ID" value="KAH9330035.1"/>
    <property type="molecule type" value="Genomic_DNA"/>
</dbReference>
<evidence type="ECO:0000256" key="2">
    <source>
        <dbReference type="ARBA" id="ARBA00013253"/>
    </source>
</evidence>
<dbReference type="InterPro" id="IPR011005">
    <property type="entry name" value="Dihydropteroate_synth-like_sf"/>
</dbReference>
<dbReference type="PANTHER" id="PTHR20941:SF1">
    <property type="entry name" value="FOLIC ACID SYNTHESIS PROTEIN FOL1"/>
    <property type="match status" value="1"/>
</dbReference>
<accession>A0AA38LPN4</accession>
<evidence type="ECO:0000256" key="5">
    <source>
        <dbReference type="ARBA" id="ARBA00022777"/>
    </source>
</evidence>
<feature type="domain" description="Pterin-binding" evidence="8">
    <location>
        <begin position="18"/>
        <end position="262"/>
    </location>
</feature>
<dbReference type="GO" id="GO:0004156">
    <property type="term" value="F:dihydropteroate synthase activity"/>
    <property type="evidence" value="ECO:0007669"/>
    <property type="project" value="TreeGrafter"/>
</dbReference>
<evidence type="ECO:0000256" key="3">
    <source>
        <dbReference type="ARBA" id="ARBA00022679"/>
    </source>
</evidence>
<dbReference type="GO" id="GO:0046656">
    <property type="term" value="P:folic acid biosynthetic process"/>
    <property type="evidence" value="ECO:0007669"/>
    <property type="project" value="UniProtKB-KW"/>
</dbReference>
<proteinExistence type="predicted"/>
<dbReference type="InterPro" id="IPR000489">
    <property type="entry name" value="Pterin-binding_dom"/>
</dbReference>
<dbReference type="EC" id="2.7.6.3" evidence="2"/>
<comment type="pathway">
    <text evidence="1">Cofactor biosynthesis; tetrahydrofolate biosynthesis; 2-amino-4-hydroxy-6-hydroxymethyl-7,8-dihydropteridine diphosphate from 7,8-dihydroneopterin triphosphate: step 4/4.</text>
</comment>
<keyword evidence="10" id="KW-1185">Reference proteome</keyword>
<dbReference type="InterPro" id="IPR000550">
    <property type="entry name" value="Hppk"/>
</dbReference>
<dbReference type="SUPFAM" id="SSF51717">
    <property type="entry name" value="Dihydropteroate synthetase-like"/>
    <property type="match status" value="1"/>
</dbReference>
<evidence type="ECO:0000259" key="8">
    <source>
        <dbReference type="PROSITE" id="PS50972"/>
    </source>
</evidence>
<dbReference type="GO" id="GO:0005524">
    <property type="term" value="F:ATP binding"/>
    <property type="evidence" value="ECO:0007669"/>
    <property type="project" value="UniProtKB-KW"/>
</dbReference>
<dbReference type="GO" id="GO:0016301">
    <property type="term" value="F:kinase activity"/>
    <property type="evidence" value="ECO:0007669"/>
    <property type="project" value="UniProtKB-KW"/>
</dbReference>
<feature type="non-terminal residue" evidence="9">
    <location>
        <position position="1"/>
    </location>
</feature>
<dbReference type="Pfam" id="PF01288">
    <property type="entry name" value="HPPK"/>
    <property type="match status" value="1"/>
</dbReference>
<evidence type="ECO:0000256" key="7">
    <source>
        <dbReference type="ARBA" id="ARBA00022909"/>
    </source>
</evidence>
<dbReference type="InterPro" id="IPR045031">
    <property type="entry name" value="DHP_synth-like"/>
</dbReference>
<sequence length="262" mass="29488">MKRFFPIGNKLLDWSKRTHVMGMLNLTPDSFSDGGHYVSVEDAMTRVRLMISEGTDMIDIGAQSTRPGANNISMDEDFSQIFPILEAMTQIPKAQDKILSMDTFDVKVTYATVNNGFYVVNDVFGAIQKLFYYSAKTSSSDSFIEVHSPDEEVVIALGIREITKLGPHALLSALKEIEKDLGETKGIRYGPHPIYLDIIFYGRLKVASDTLRIPHQNVWERPFVLSPLFDLLGLEAKDDTVACWHTFSGRGGSIFRAWENLR</sequence>
<comment type="caution">
    <text evidence="9">The sequence shown here is derived from an EMBL/GenBank/DDBJ whole genome shotgun (WGS) entry which is preliminary data.</text>
</comment>
<keyword evidence="6" id="KW-0067">ATP-binding</keyword>
<dbReference type="NCBIfam" id="TIGR01498">
    <property type="entry name" value="folK"/>
    <property type="match status" value="1"/>
</dbReference>
<dbReference type="CDD" id="cd00483">
    <property type="entry name" value="HPPK"/>
    <property type="match status" value="1"/>
</dbReference>
<dbReference type="PROSITE" id="PS50972">
    <property type="entry name" value="PTERIN_BINDING"/>
    <property type="match status" value="1"/>
</dbReference>
<organism evidence="9 10">
    <name type="scientific">Taxus chinensis</name>
    <name type="common">Chinese yew</name>
    <name type="synonym">Taxus wallichiana var. chinensis</name>
    <dbReference type="NCBI Taxonomy" id="29808"/>
    <lineage>
        <taxon>Eukaryota</taxon>
        <taxon>Viridiplantae</taxon>
        <taxon>Streptophyta</taxon>
        <taxon>Embryophyta</taxon>
        <taxon>Tracheophyta</taxon>
        <taxon>Spermatophyta</taxon>
        <taxon>Pinopsida</taxon>
        <taxon>Pinidae</taxon>
        <taxon>Conifers II</taxon>
        <taxon>Cupressales</taxon>
        <taxon>Taxaceae</taxon>
        <taxon>Taxus</taxon>
    </lineage>
</organism>
<evidence type="ECO:0000313" key="10">
    <source>
        <dbReference type="Proteomes" id="UP000824469"/>
    </source>
</evidence>
<dbReference type="Gene3D" id="3.20.20.20">
    <property type="entry name" value="Dihydropteroate synthase-like"/>
    <property type="match status" value="1"/>
</dbReference>
<dbReference type="SUPFAM" id="SSF55083">
    <property type="entry name" value="6-hydroxymethyl-7,8-dihydropterin pyrophosphokinase, HPPK"/>
    <property type="match status" value="1"/>
</dbReference>
<evidence type="ECO:0000256" key="1">
    <source>
        <dbReference type="ARBA" id="ARBA00005051"/>
    </source>
</evidence>
<dbReference type="PROSITE" id="PS00792">
    <property type="entry name" value="DHPS_1"/>
    <property type="match status" value="1"/>
</dbReference>
<gene>
    <name evidence="9" type="ORF">KI387_002143</name>
</gene>
<dbReference type="InterPro" id="IPR035907">
    <property type="entry name" value="Hppk_sf"/>
</dbReference>
<keyword evidence="5" id="KW-0418">Kinase</keyword>
<dbReference type="AlphaFoldDB" id="A0AA38LPN4"/>
<evidence type="ECO:0000256" key="6">
    <source>
        <dbReference type="ARBA" id="ARBA00022840"/>
    </source>
</evidence>
<dbReference type="Pfam" id="PF00809">
    <property type="entry name" value="Pterin_bind"/>
    <property type="match status" value="1"/>
</dbReference>
<reference evidence="9 10" key="1">
    <citation type="journal article" date="2021" name="Nat. Plants">
        <title>The Taxus genome provides insights into paclitaxel biosynthesis.</title>
        <authorList>
            <person name="Xiong X."/>
            <person name="Gou J."/>
            <person name="Liao Q."/>
            <person name="Li Y."/>
            <person name="Zhou Q."/>
            <person name="Bi G."/>
            <person name="Li C."/>
            <person name="Du R."/>
            <person name="Wang X."/>
            <person name="Sun T."/>
            <person name="Guo L."/>
            <person name="Liang H."/>
            <person name="Lu P."/>
            <person name="Wu Y."/>
            <person name="Zhang Z."/>
            <person name="Ro D.K."/>
            <person name="Shang Y."/>
            <person name="Huang S."/>
            <person name="Yan J."/>
        </authorList>
    </citation>
    <scope>NUCLEOTIDE SEQUENCE [LARGE SCALE GENOMIC DNA]</scope>
    <source>
        <strain evidence="9">Ta-2019</strain>
    </source>
</reference>
<dbReference type="GO" id="GO:0046654">
    <property type="term" value="P:tetrahydrofolate biosynthetic process"/>
    <property type="evidence" value="ECO:0007669"/>
    <property type="project" value="TreeGrafter"/>
</dbReference>
<dbReference type="PANTHER" id="PTHR20941">
    <property type="entry name" value="FOLATE SYNTHESIS PROTEINS"/>
    <property type="match status" value="1"/>
</dbReference>
<keyword evidence="4" id="KW-0547">Nucleotide-binding</keyword>
<dbReference type="Proteomes" id="UP000824469">
    <property type="component" value="Unassembled WGS sequence"/>
</dbReference>
<keyword evidence="3" id="KW-0808">Transferase</keyword>
<dbReference type="GO" id="GO:0003848">
    <property type="term" value="F:2-amino-4-hydroxy-6-hydroxymethyldihydropteridine diphosphokinase activity"/>
    <property type="evidence" value="ECO:0007669"/>
    <property type="project" value="UniProtKB-EC"/>
</dbReference>